<feature type="compositionally biased region" description="Basic and acidic residues" evidence="1">
    <location>
        <begin position="86"/>
        <end position="119"/>
    </location>
</feature>
<reference evidence="2 3" key="1">
    <citation type="submission" date="2020-04" db="EMBL/GenBank/DDBJ databases">
        <title>Chromosome-level genome assembly of a cyprinid fish Onychostoma macrolepis by integration of Nanopore Sequencing, Bionano and Hi-C technology.</title>
        <authorList>
            <person name="Wang D."/>
        </authorList>
    </citation>
    <scope>NUCLEOTIDE SEQUENCE [LARGE SCALE GENOMIC DNA]</scope>
    <source>
        <strain evidence="2">SWU-2019</strain>
        <tissue evidence="2">Muscle</tissue>
    </source>
</reference>
<sequence>MSGNCNLRMIQELGRTMEEAHTTAFWRLRETGELETQEGRGDTRRNTGEVSPSTFPKTSRKCIITMEEAHTTAFWRLGEMGELETQEGRGDTRRNTEPDRTDNLRELLDSHAWRDRPSLSKDNQSPPPAKQPLIL</sequence>
<gene>
    <name evidence="2" type="ORF">G5714_010289</name>
</gene>
<protein>
    <submittedName>
        <fullName evidence="2">Uncharacterized protein</fullName>
    </submittedName>
</protein>
<feature type="compositionally biased region" description="Pro residues" evidence="1">
    <location>
        <begin position="125"/>
        <end position="135"/>
    </location>
</feature>
<evidence type="ECO:0000313" key="2">
    <source>
        <dbReference type="EMBL" id="KAF4109216.1"/>
    </source>
</evidence>
<name>A0A7J6CPT0_9TELE</name>
<feature type="region of interest" description="Disordered" evidence="1">
    <location>
        <begin position="77"/>
        <end position="135"/>
    </location>
</feature>
<dbReference type="AlphaFoldDB" id="A0A7J6CPT0"/>
<organism evidence="2 3">
    <name type="scientific">Onychostoma macrolepis</name>
    <dbReference type="NCBI Taxonomy" id="369639"/>
    <lineage>
        <taxon>Eukaryota</taxon>
        <taxon>Metazoa</taxon>
        <taxon>Chordata</taxon>
        <taxon>Craniata</taxon>
        <taxon>Vertebrata</taxon>
        <taxon>Euteleostomi</taxon>
        <taxon>Actinopterygii</taxon>
        <taxon>Neopterygii</taxon>
        <taxon>Teleostei</taxon>
        <taxon>Ostariophysi</taxon>
        <taxon>Cypriniformes</taxon>
        <taxon>Cyprinidae</taxon>
        <taxon>Acrossocheilinae</taxon>
        <taxon>Onychostoma</taxon>
    </lineage>
</organism>
<evidence type="ECO:0000313" key="3">
    <source>
        <dbReference type="Proteomes" id="UP000579812"/>
    </source>
</evidence>
<feature type="compositionally biased region" description="Basic and acidic residues" evidence="1">
    <location>
        <begin position="30"/>
        <end position="47"/>
    </location>
</feature>
<proteinExistence type="predicted"/>
<accession>A0A7J6CPT0</accession>
<evidence type="ECO:0000256" key="1">
    <source>
        <dbReference type="SAM" id="MobiDB-lite"/>
    </source>
</evidence>
<keyword evidence="3" id="KW-1185">Reference proteome</keyword>
<comment type="caution">
    <text evidence="2">The sequence shown here is derived from an EMBL/GenBank/DDBJ whole genome shotgun (WGS) entry which is preliminary data.</text>
</comment>
<dbReference type="Proteomes" id="UP000579812">
    <property type="component" value="Unassembled WGS sequence"/>
</dbReference>
<feature type="region of interest" description="Disordered" evidence="1">
    <location>
        <begin position="30"/>
        <end position="56"/>
    </location>
</feature>
<dbReference type="EMBL" id="JAAMOB010000009">
    <property type="protein sequence ID" value="KAF4109216.1"/>
    <property type="molecule type" value="Genomic_DNA"/>
</dbReference>